<proteinExistence type="predicted"/>
<protein>
    <submittedName>
        <fullName evidence="1">Uncharacterized protein</fullName>
    </submittedName>
</protein>
<keyword evidence="2" id="KW-1185">Reference proteome</keyword>
<dbReference type="RefSeq" id="WP_214186373.1">
    <property type="nucleotide sequence ID" value="NZ_BSDS01000001.1"/>
</dbReference>
<accession>A0A9W6LDA0</accession>
<evidence type="ECO:0000313" key="1">
    <source>
        <dbReference type="EMBL" id="GLI38534.1"/>
    </source>
</evidence>
<gene>
    <name evidence="1" type="ORF">GHYDROH2_20350</name>
</gene>
<comment type="caution">
    <text evidence="1">The sequence shown here is derived from an EMBL/GenBank/DDBJ whole genome shotgun (WGS) entry which is preliminary data.</text>
</comment>
<evidence type="ECO:0000313" key="2">
    <source>
        <dbReference type="Proteomes" id="UP001144352"/>
    </source>
</evidence>
<dbReference type="EMBL" id="BSDS01000001">
    <property type="protein sequence ID" value="GLI38534.1"/>
    <property type="molecule type" value="Genomic_DNA"/>
</dbReference>
<reference evidence="1" key="1">
    <citation type="submission" date="2022-12" db="EMBL/GenBank/DDBJ databases">
        <title>Reference genome sequencing for broad-spectrum identification of bacterial and archaeal isolates by mass spectrometry.</title>
        <authorList>
            <person name="Sekiguchi Y."/>
            <person name="Tourlousse D.M."/>
        </authorList>
    </citation>
    <scope>NUCLEOTIDE SEQUENCE</scope>
    <source>
        <strain evidence="1">H2</strain>
    </source>
</reference>
<organism evidence="1 2">
    <name type="scientific">Geobacter hydrogenophilus</name>
    <dbReference type="NCBI Taxonomy" id="40983"/>
    <lineage>
        <taxon>Bacteria</taxon>
        <taxon>Pseudomonadati</taxon>
        <taxon>Thermodesulfobacteriota</taxon>
        <taxon>Desulfuromonadia</taxon>
        <taxon>Geobacterales</taxon>
        <taxon>Geobacteraceae</taxon>
        <taxon>Geobacter</taxon>
    </lineage>
</organism>
<dbReference type="Proteomes" id="UP001144352">
    <property type="component" value="Unassembled WGS sequence"/>
</dbReference>
<name>A0A9W6LDA0_9BACT</name>
<dbReference type="AlphaFoldDB" id="A0A9W6LDA0"/>
<sequence>MRLIIMLILIYVGFRIVQGLMHKKQDEKPTAPEPEKEETFQDPVCGVYVTEDDAVIGRHEGKRIHFCSMACLEKYRASLEHASTTHNQSNPEEHK</sequence>